<dbReference type="PATRIC" id="fig|1434111.4.peg.1396"/>
<dbReference type="STRING" id="1434111.MSLAZ_1087"/>
<dbReference type="EMBL" id="CP009515">
    <property type="protein sequence ID" value="AKB74961.1"/>
    <property type="molecule type" value="Genomic_DNA"/>
</dbReference>
<dbReference type="KEGG" id="mls:MSLAZ_1087"/>
<reference evidence="3 5" key="1">
    <citation type="submission" date="2014-07" db="EMBL/GenBank/DDBJ databases">
        <title>Methanogenic archaea and the global carbon cycle.</title>
        <authorList>
            <person name="Henriksen J.R."/>
            <person name="Luke J."/>
            <person name="Reinhart S."/>
            <person name="Benedict M.N."/>
            <person name="Youngblut N.D."/>
            <person name="Metcalf M.E."/>
            <person name="Whitaker R.J."/>
            <person name="Metcalf W.W."/>
        </authorList>
    </citation>
    <scope>NUCLEOTIDE SEQUENCE [LARGE SCALE GENOMIC DNA]</scope>
    <source>
        <strain evidence="3 5">Z-7289</strain>
    </source>
</reference>
<dbReference type="Pfam" id="PF01609">
    <property type="entry name" value="DDE_Tnp_1"/>
    <property type="match status" value="1"/>
</dbReference>
<evidence type="ECO:0000313" key="3">
    <source>
        <dbReference type="EMBL" id="AKB74348.1"/>
    </source>
</evidence>
<gene>
    <name evidence="3" type="ORF">MSLAZ_1087</name>
    <name evidence="4" type="ORF">MSLAZ_1700</name>
</gene>
<evidence type="ECO:0000259" key="2">
    <source>
        <dbReference type="Pfam" id="PF14104"/>
    </source>
</evidence>
<sequence length="515" mass="59540">MFRELEVDKLIDEKFPKSRDHKVSHANCILAMVLNGLGFVGQPLYLCPEYFKNVSVGRLFGNGIQKEDLNQYVIGDTLDKIAEYGPTELFTEIVLHILKRLPIPILCCHADTTTISFHGNHDGDEDEDSKLITFGRPKNGRWDLKQLVLNMIVNQHGIPLFMSTHAGNASDKKIIVEAIESLKSSLTPEKKVYYIADSAFYSDDNIKKMDKSYWISRVPNTLNEVKELTASNRDMKPLKEDERYSFSQTFVEYAGIMQNWVLLLSHNLKGKKEVTLSKSFDKKVKEAEKDLNKLKSKHFFCEADALEGAKNWIKDFPFLKFEKLDLKTIKKRESGKRGRPAKDEKLLTYYSVDAEIKLNEAHIDQKMEKAGLFVLGSNDLSLLPQEMLAKYKEQDRVEKGFRFLKSDTFSVSKVYLKNKGRIQALMMVMVLCLMIYSIAEWKLREQIKEDNESVSDQKGKPTKRPTMRWIFFKFQGITELFTQEEGEIVAEVLNMEEFHWKVLGLLGEEYENIYL</sequence>
<dbReference type="InterPro" id="IPR002559">
    <property type="entry name" value="Transposase_11"/>
</dbReference>
<dbReference type="NCBIfam" id="NF033559">
    <property type="entry name" value="transpos_IS1634"/>
    <property type="match status" value="1"/>
</dbReference>
<evidence type="ECO:0000259" key="1">
    <source>
        <dbReference type="Pfam" id="PF01609"/>
    </source>
</evidence>
<organism evidence="3 5">
    <name type="scientific">Methanosarcina lacustris Z-7289</name>
    <dbReference type="NCBI Taxonomy" id="1434111"/>
    <lineage>
        <taxon>Archaea</taxon>
        <taxon>Methanobacteriati</taxon>
        <taxon>Methanobacteriota</taxon>
        <taxon>Stenosarchaea group</taxon>
        <taxon>Methanomicrobia</taxon>
        <taxon>Methanosarcinales</taxon>
        <taxon>Methanosarcinaceae</taxon>
        <taxon>Methanosarcina</taxon>
    </lineage>
</organism>
<dbReference type="InterPro" id="IPR025457">
    <property type="entry name" value="DUF4277"/>
</dbReference>
<dbReference type="AlphaFoldDB" id="A0A0E3S5W3"/>
<evidence type="ECO:0000313" key="5">
    <source>
        <dbReference type="Proteomes" id="UP000033072"/>
    </source>
</evidence>
<dbReference type="GO" id="GO:0004803">
    <property type="term" value="F:transposase activity"/>
    <property type="evidence" value="ECO:0007669"/>
    <property type="project" value="InterPro"/>
</dbReference>
<dbReference type="Proteomes" id="UP000033072">
    <property type="component" value="Chromosome"/>
</dbReference>
<dbReference type="PANTHER" id="PTHR34614">
    <property type="match status" value="1"/>
</dbReference>
<accession>A0A0E3S5W3</accession>
<feature type="domain" description="Transposase IS4-like" evidence="1">
    <location>
        <begin position="111"/>
        <end position="435"/>
    </location>
</feature>
<dbReference type="EMBL" id="CP009515">
    <property type="protein sequence ID" value="AKB74348.1"/>
    <property type="molecule type" value="Genomic_DNA"/>
</dbReference>
<keyword evidence="5" id="KW-1185">Reference proteome</keyword>
<dbReference type="GO" id="GO:0006313">
    <property type="term" value="P:DNA transposition"/>
    <property type="evidence" value="ECO:0007669"/>
    <property type="project" value="InterPro"/>
</dbReference>
<dbReference type="KEGG" id="mls:MSLAZ_1700"/>
<dbReference type="HOGENOM" id="CLU_034349_3_1_2"/>
<dbReference type="GO" id="GO:0003677">
    <property type="term" value="F:DNA binding"/>
    <property type="evidence" value="ECO:0007669"/>
    <property type="project" value="InterPro"/>
</dbReference>
<evidence type="ECO:0000313" key="4">
    <source>
        <dbReference type="EMBL" id="AKB74961.1"/>
    </source>
</evidence>
<feature type="domain" description="DUF4277" evidence="2">
    <location>
        <begin position="1"/>
        <end position="94"/>
    </location>
</feature>
<dbReference type="PANTHER" id="PTHR34614:SF2">
    <property type="entry name" value="TRANSPOSASE IS4-LIKE DOMAIN-CONTAINING PROTEIN"/>
    <property type="match status" value="1"/>
</dbReference>
<protein>
    <submittedName>
        <fullName evidence="3">Mobile element protein</fullName>
    </submittedName>
</protein>
<dbReference type="Pfam" id="PF14104">
    <property type="entry name" value="DUF4277"/>
    <property type="match status" value="1"/>
</dbReference>
<dbReference type="InterPro" id="IPR047654">
    <property type="entry name" value="IS1634_transpos"/>
</dbReference>
<proteinExistence type="predicted"/>
<name>A0A0E3S5W3_9EURY</name>